<dbReference type="EMBL" id="QUOU01000001">
    <property type="protein sequence ID" value="REL28359.1"/>
    <property type="molecule type" value="Genomic_DNA"/>
</dbReference>
<protein>
    <submittedName>
        <fullName evidence="4">Lytic transglycosylase domain-containing protein</fullName>
    </submittedName>
</protein>
<gene>
    <name evidence="4" type="ORF">DXX93_18515</name>
</gene>
<accession>A0A3E0TV65</accession>
<dbReference type="InterPro" id="IPR008258">
    <property type="entry name" value="Transglycosylase_SLT_dom_1"/>
</dbReference>
<feature type="signal peptide" evidence="2">
    <location>
        <begin position="1"/>
        <end position="29"/>
    </location>
</feature>
<evidence type="ECO:0000313" key="4">
    <source>
        <dbReference type="EMBL" id="REL28359.1"/>
    </source>
</evidence>
<dbReference type="SUPFAM" id="SSF53955">
    <property type="entry name" value="Lysozyme-like"/>
    <property type="match status" value="1"/>
</dbReference>
<dbReference type="OrthoDB" id="92254at2"/>
<evidence type="ECO:0000259" key="3">
    <source>
        <dbReference type="Pfam" id="PF01464"/>
    </source>
</evidence>
<name>A0A3E0TV65_9GAMM</name>
<dbReference type="CDD" id="cd00254">
    <property type="entry name" value="LT-like"/>
    <property type="match status" value="1"/>
</dbReference>
<dbReference type="Gene3D" id="1.10.530.10">
    <property type="match status" value="1"/>
</dbReference>
<dbReference type="PANTHER" id="PTHR37423">
    <property type="entry name" value="SOLUBLE LYTIC MUREIN TRANSGLYCOSYLASE-RELATED"/>
    <property type="match status" value="1"/>
</dbReference>
<comment type="similarity">
    <text evidence="1">Belongs to the transglycosylase Slt family.</text>
</comment>
<dbReference type="Pfam" id="PF01464">
    <property type="entry name" value="SLT"/>
    <property type="match status" value="1"/>
</dbReference>
<dbReference type="Proteomes" id="UP000256478">
    <property type="component" value="Unassembled WGS sequence"/>
</dbReference>
<evidence type="ECO:0000256" key="2">
    <source>
        <dbReference type="SAM" id="SignalP"/>
    </source>
</evidence>
<organism evidence="4 5">
    <name type="scientific">Thalassotalea euphylliae</name>
    <dbReference type="NCBI Taxonomy" id="1655234"/>
    <lineage>
        <taxon>Bacteria</taxon>
        <taxon>Pseudomonadati</taxon>
        <taxon>Pseudomonadota</taxon>
        <taxon>Gammaproteobacteria</taxon>
        <taxon>Alteromonadales</taxon>
        <taxon>Colwelliaceae</taxon>
        <taxon>Thalassotalea</taxon>
    </lineage>
</organism>
<dbReference type="AlphaFoldDB" id="A0A3E0TV65"/>
<reference evidence="4 5" key="1">
    <citation type="submission" date="2018-08" db="EMBL/GenBank/DDBJ databases">
        <title>Thalassotalea euphylliae genome.</title>
        <authorList>
            <person name="Summers S."/>
            <person name="Rice S.A."/>
            <person name="Freckelton M.L."/>
            <person name="Nedved B.T."/>
            <person name="Hadfield M.G."/>
        </authorList>
    </citation>
    <scope>NUCLEOTIDE SEQUENCE [LARGE SCALE GENOMIC DNA]</scope>
    <source>
        <strain evidence="4 5">H1</strain>
    </source>
</reference>
<dbReference type="PANTHER" id="PTHR37423:SF2">
    <property type="entry name" value="MEMBRANE-BOUND LYTIC MUREIN TRANSGLYCOSYLASE C"/>
    <property type="match status" value="1"/>
</dbReference>
<dbReference type="InterPro" id="IPR023346">
    <property type="entry name" value="Lysozyme-like_dom_sf"/>
</dbReference>
<sequence>MCRFQFRLKSSYSTLLIAASALAASSAKAEESVYRYHSEQGVLSFSDIEPVDTYYETVKFGCYACGVYSEIDWLETKLYPYAYYKEIEGMADYYQVDANLVRAIIHAESHFRKDVISKQGAQGLMQLMPATARELGVVNPFDPQQNIRGGVKHLAKLTKKYYGNIRMVAAAYNAGEGSVEKYNGIPPYAETQVYIERVEILHKRYSKII</sequence>
<feature type="chain" id="PRO_5017725624" evidence="2">
    <location>
        <begin position="30"/>
        <end position="209"/>
    </location>
</feature>
<keyword evidence="2" id="KW-0732">Signal</keyword>
<feature type="domain" description="Transglycosylase SLT" evidence="3">
    <location>
        <begin position="91"/>
        <end position="187"/>
    </location>
</feature>
<evidence type="ECO:0000256" key="1">
    <source>
        <dbReference type="ARBA" id="ARBA00007734"/>
    </source>
</evidence>
<comment type="caution">
    <text evidence="4">The sequence shown here is derived from an EMBL/GenBank/DDBJ whole genome shotgun (WGS) entry which is preliminary data.</text>
</comment>
<evidence type="ECO:0000313" key="5">
    <source>
        <dbReference type="Proteomes" id="UP000256478"/>
    </source>
</evidence>
<proteinExistence type="inferred from homology"/>